<sequence>MMRNRREELNVTVPSLFRCPISMDVMKSPVSLCTGVTYDRSSIQTWLSQGHNTCPATMQILPSTDFTPNLTLRRLINVWLQHQPANSPSAATTPSSSPAVSKSEVLEIVKNINGENRLSSLVKIAEFVKYSDENRRFFVNSCGAIANVVGVLVDCDVVEICESVIAVLDLVVLENGVKEQFNKEVLRSDRDFLSKFLLILRNGKLSSRIQTARILEFIALDADSQRKIVEDQGLLYELHVFTRKETNRFAVEAGLSALIAVSTIRPARKELVRLGIVQTVGKILSGSDSARAVVERSLKLLETVATCTEGRAAIGKGEECLTAIVTRLMKSSRAATEHGVTVLWSVCCLARDTAAREVIGRVNGLTKVLLVMQSDCSTGARQMCGELVKALRVVNNNNSKNYSKSCLASYDTKTTHIMPY</sequence>
<feature type="domain" description="U-box" evidence="6">
    <location>
        <begin position="12"/>
        <end position="86"/>
    </location>
</feature>
<evidence type="ECO:0000256" key="5">
    <source>
        <dbReference type="RuleBase" id="RU369093"/>
    </source>
</evidence>
<dbReference type="InterPro" id="IPR011989">
    <property type="entry name" value="ARM-like"/>
</dbReference>
<dbReference type="InterPro" id="IPR016024">
    <property type="entry name" value="ARM-type_fold"/>
</dbReference>
<name>A0A1S4AH76_TOBAC</name>
<evidence type="ECO:0000256" key="3">
    <source>
        <dbReference type="ARBA" id="ARBA00022679"/>
    </source>
</evidence>
<dbReference type="SMART" id="SM00504">
    <property type="entry name" value="Ubox"/>
    <property type="match status" value="1"/>
</dbReference>
<dbReference type="PaxDb" id="4097-A0A1S4AH76"/>
<dbReference type="InterPro" id="IPR045185">
    <property type="entry name" value="PUB22/23/24-like"/>
</dbReference>
<dbReference type="EC" id="2.3.2.27" evidence="5"/>
<dbReference type="InterPro" id="IPR058678">
    <property type="entry name" value="ARM_PUB"/>
</dbReference>
<comment type="function">
    <text evidence="5">Functions as an E3 ubiquitin ligase.</text>
</comment>
<organism evidence="7 8">
    <name type="scientific">Nicotiana tabacum</name>
    <name type="common">Common tobacco</name>
    <dbReference type="NCBI Taxonomy" id="4097"/>
    <lineage>
        <taxon>Eukaryota</taxon>
        <taxon>Viridiplantae</taxon>
        <taxon>Streptophyta</taxon>
        <taxon>Embryophyta</taxon>
        <taxon>Tracheophyta</taxon>
        <taxon>Spermatophyta</taxon>
        <taxon>Magnoliopsida</taxon>
        <taxon>eudicotyledons</taxon>
        <taxon>Gunneridae</taxon>
        <taxon>Pentapetalae</taxon>
        <taxon>asterids</taxon>
        <taxon>lamiids</taxon>
        <taxon>Solanales</taxon>
        <taxon>Solanaceae</taxon>
        <taxon>Nicotianoideae</taxon>
        <taxon>Nicotianeae</taxon>
        <taxon>Nicotiana</taxon>
    </lineage>
</organism>
<gene>
    <name evidence="8" type="primary">LOC107797581</name>
</gene>
<protein>
    <recommendedName>
        <fullName evidence="5 6">U-box domain-containing protein</fullName>
        <ecNumber evidence="5">2.3.2.27</ecNumber>
    </recommendedName>
    <alternativeName>
        <fullName evidence="5">RING-type E3 ubiquitin transferase PUB</fullName>
    </alternativeName>
</protein>
<dbReference type="GO" id="GO:0061630">
    <property type="term" value="F:ubiquitin protein ligase activity"/>
    <property type="evidence" value="ECO:0007669"/>
    <property type="project" value="UniProtKB-UniRule"/>
</dbReference>
<dbReference type="Gene3D" id="1.25.10.10">
    <property type="entry name" value="Leucine-rich Repeat Variant"/>
    <property type="match status" value="1"/>
</dbReference>
<comment type="catalytic activity">
    <reaction evidence="1 5">
        <text>S-ubiquitinyl-[E2 ubiquitin-conjugating enzyme]-L-cysteine + [acceptor protein]-L-lysine = [E2 ubiquitin-conjugating enzyme]-L-cysteine + N(6)-ubiquitinyl-[acceptor protein]-L-lysine.</text>
        <dbReference type="EC" id="2.3.2.27"/>
    </reaction>
</comment>
<dbReference type="KEGG" id="nta:107797581"/>
<accession>A0A1S4AH76</accession>
<dbReference type="PANTHER" id="PTHR22849:SF163">
    <property type="entry name" value="U-BOX DOMAIN-CONTAINING PROTEIN"/>
    <property type="match status" value="1"/>
</dbReference>
<evidence type="ECO:0000313" key="8">
    <source>
        <dbReference type="RefSeq" id="XP_016475964.1"/>
    </source>
</evidence>
<keyword evidence="4 5" id="KW-0833">Ubl conjugation pathway</keyword>
<dbReference type="InterPro" id="IPR003613">
    <property type="entry name" value="Ubox_domain"/>
</dbReference>
<dbReference type="SUPFAM" id="SSF57850">
    <property type="entry name" value="RING/U-box"/>
    <property type="match status" value="1"/>
</dbReference>
<reference evidence="7" key="1">
    <citation type="journal article" date="2014" name="Nat. Commun.">
        <title>The tobacco genome sequence and its comparison with those of tomato and potato.</title>
        <authorList>
            <person name="Sierro N."/>
            <person name="Battey J.N."/>
            <person name="Ouadi S."/>
            <person name="Bakaher N."/>
            <person name="Bovet L."/>
            <person name="Willig A."/>
            <person name="Goepfert S."/>
            <person name="Peitsch M.C."/>
            <person name="Ivanov N.V."/>
        </authorList>
    </citation>
    <scope>NUCLEOTIDE SEQUENCE [LARGE SCALE GENOMIC DNA]</scope>
</reference>
<keyword evidence="7" id="KW-1185">Reference proteome</keyword>
<evidence type="ECO:0000256" key="1">
    <source>
        <dbReference type="ARBA" id="ARBA00000900"/>
    </source>
</evidence>
<dbReference type="PROSITE" id="PS51698">
    <property type="entry name" value="U_BOX"/>
    <property type="match status" value="1"/>
</dbReference>
<dbReference type="CDD" id="cd16664">
    <property type="entry name" value="RING-Ubox_PUB"/>
    <property type="match status" value="1"/>
</dbReference>
<dbReference type="InterPro" id="IPR045210">
    <property type="entry name" value="RING-Ubox_PUB"/>
</dbReference>
<dbReference type="RefSeq" id="XP_016475964.1">
    <property type="nucleotide sequence ID" value="XM_016620478.2"/>
</dbReference>
<evidence type="ECO:0000259" key="6">
    <source>
        <dbReference type="PROSITE" id="PS51698"/>
    </source>
</evidence>
<dbReference type="PANTHER" id="PTHR22849">
    <property type="entry name" value="WDSAM1 PROTEIN"/>
    <property type="match status" value="1"/>
</dbReference>
<evidence type="ECO:0000256" key="4">
    <source>
        <dbReference type="ARBA" id="ARBA00022786"/>
    </source>
</evidence>
<dbReference type="STRING" id="4097.A0A1S4AH76"/>
<dbReference type="InterPro" id="IPR013083">
    <property type="entry name" value="Znf_RING/FYVE/PHD"/>
</dbReference>
<dbReference type="SMR" id="A0A1S4AH76"/>
<reference evidence="8" key="2">
    <citation type="submission" date="2025-08" db="UniProtKB">
        <authorList>
            <consortium name="RefSeq"/>
        </authorList>
    </citation>
    <scope>IDENTIFICATION</scope>
    <source>
        <tissue evidence="8">Leaf</tissue>
    </source>
</reference>
<proteinExistence type="predicted"/>
<dbReference type="Pfam" id="PF04564">
    <property type="entry name" value="U-box"/>
    <property type="match status" value="1"/>
</dbReference>
<dbReference type="AlphaFoldDB" id="A0A1S4AH76"/>
<dbReference type="UniPathway" id="UPA00143"/>
<dbReference type="Proteomes" id="UP000790787">
    <property type="component" value="Chromosome 12"/>
</dbReference>
<dbReference type="OMA" id="KSNRNCL"/>
<dbReference type="Pfam" id="PF25598">
    <property type="entry name" value="ARM_PUB"/>
    <property type="match status" value="1"/>
</dbReference>
<dbReference type="SUPFAM" id="SSF48371">
    <property type="entry name" value="ARM repeat"/>
    <property type="match status" value="1"/>
</dbReference>
<dbReference type="GeneID" id="107797581"/>
<evidence type="ECO:0000313" key="7">
    <source>
        <dbReference type="Proteomes" id="UP000790787"/>
    </source>
</evidence>
<dbReference type="OrthoDB" id="10064100at2759"/>
<comment type="pathway">
    <text evidence="2 5">Protein modification; protein ubiquitination.</text>
</comment>
<dbReference type="RefSeq" id="XP_016475964.1">
    <property type="nucleotide sequence ID" value="XM_016620478.1"/>
</dbReference>
<dbReference type="GO" id="GO:0016567">
    <property type="term" value="P:protein ubiquitination"/>
    <property type="evidence" value="ECO:0007669"/>
    <property type="project" value="UniProtKB-UniRule"/>
</dbReference>
<keyword evidence="3 5" id="KW-0808">Transferase</keyword>
<evidence type="ECO:0000256" key="2">
    <source>
        <dbReference type="ARBA" id="ARBA00004906"/>
    </source>
</evidence>
<dbReference type="Gene3D" id="3.30.40.10">
    <property type="entry name" value="Zinc/RING finger domain, C3HC4 (zinc finger)"/>
    <property type="match status" value="1"/>
</dbReference>